<proteinExistence type="predicted"/>
<dbReference type="PANTHER" id="PTHR43420">
    <property type="entry name" value="ACETYLTRANSFERASE"/>
    <property type="match status" value="1"/>
</dbReference>
<evidence type="ECO:0000256" key="2">
    <source>
        <dbReference type="ARBA" id="ARBA00023315"/>
    </source>
</evidence>
<dbReference type="PROSITE" id="PS51186">
    <property type="entry name" value="GNAT"/>
    <property type="match status" value="1"/>
</dbReference>
<keyword evidence="5" id="KW-1185">Reference proteome</keyword>
<dbReference type="Gene3D" id="3.40.630.30">
    <property type="match status" value="1"/>
</dbReference>
<feature type="domain" description="N-acetyltransferase" evidence="3">
    <location>
        <begin position="89"/>
        <end position="245"/>
    </location>
</feature>
<evidence type="ECO:0000256" key="1">
    <source>
        <dbReference type="ARBA" id="ARBA00022679"/>
    </source>
</evidence>
<keyword evidence="2" id="KW-0012">Acyltransferase</keyword>
<dbReference type="EMBL" id="MSZX01000001">
    <property type="protein sequence ID" value="OPA81287.1"/>
    <property type="molecule type" value="Genomic_DNA"/>
</dbReference>
<name>A0A1T2XN47_9BACL</name>
<dbReference type="InterPro" id="IPR056935">
    <property type="entry name" value="Rv0428c-like_C"/>
</dbReference>
<organism evidence="4 5">
    <name type="scientific">Paenibacillus selenitireducens</name>
    <dbReference type="NCBI Taxonomy" id="1324314"/>
    <lineage>
        <taxon>Bacteria</taxon>
        <taxon>Bacillati</taxon>
        <taxon>Bacillota</taxon>
        <taxon>Bacilli</taxon>
        <taxon>Bacillales</taxon>
        <taxon>Paenibacillaceae</taxon>
        <taxon>Paenibacillus</taxon>
    </lineage>
</organism>
<protein>
    <recommendedName>
        <fullName evidence="3">N-acetyltransferase domain-containing protein</fullName>
    </recommendedName>
</protein>
<sequence length="245" mass="27961">MIRLIEERSFNAWPALQTIIYDGWMLHFARGYSKRANSIKPLYASSIDIHEKIARCEQLYESQQLDVIFKVIPELHGPELDHILASRGYRFADEVSMQIADLRTLLDASGPRSVNHTDKANDEWISAYCRLSHQISERARETMTAMLSSIVPKTCFASIEVDGQPLACGFGVCEGNTVGLFDIVTDTDRRRQGYGEALVRYLMQWGKTQGAAYAYLQVVASNVPAVSLYHKLGFRESHRHWYRIR</sequence>
<reference evidence="4 5" key="1">
    <citation type="submission" date="2017-01" db="EMBL/GenBank/DDBJ databases">
        <title>Genome analysis of Paenibacillus selenitrireducens ES3-24.</title>
        <authorList>
            <person name="Xu D."/>
            <person name="Yao R."/>
            <person name="Zheng S."/>
        </authorList>
    </citation>
    <scope>NUCLEOTIDE SEQUENCE [LARGE SCALE GENOMIC DNA]</scope>
    <source>
        <strain evidence="4 5">ES3-24</strain>
    </source>
</reference>
<gene>
    <name evidence="4" type="ORF">BVG16_02935</name>
</gene>
<dbReference type="CDD" id="cd04301">
    <property type="entry name" value="NAT_SF"/>
    <property type="match status" value="1"/>
</dbReference>
<dbReference type="RefSeq" id="WP_158081608.1">
    <property type="nucleotide sequence ID" value="NZ_MSZX01000001.1"/>
</dbReference>
<accession>A0A1T2XN47</accession>
<dbReference type="InterPro" id="IPR050680">
    <property type="entry name" value="YpeA/RimI_acetyltransf"/>
</dbReference>
<dbReference type="GO" id="GO:0016747">
    <property type="term" value="F:acyltransferase activity, transferring groups other than amino-acyl groups"/>
    <property type="evidence" value="ECO:0007669"/>
    <property type="project" value="InterPro"/>
</dbReference>
<comment type="caution">
    <text evidence="4">The sequence shown here is derived from an EMBL/GenBank/DDBJ whole genome shotgun (WGS) entry which is preliminary data.</text>
</comment>
<dbReference type="InterPro" id="IPR016181">
    <property type="entry name" value="Acyl_CoA_acyltransferase"/>
</dbReference>
<dbReference type="Pfam" id="PF24553">
    <property type="entry name" value="Rv0428c_C"/>
    <property type="match status" value="1"/>
</dbReference>
<dbReference type="AlphaFoldDB" id="A0A1T2XN47"/>
<dbReference type="Proteomes" id="UP000190188">
    <property type="component" value="Unassembled WGS sequence"/>
</dbReference>
<dbReference type="SUPFAM" id="SSF55729">
    <property type="entry name" value="Acyl-CoA N-acyltransferases (Nat)"/>
    <property type="match status" value="1"/>
</dbReference>
<dbReference type="STRING" id="1324314.BVG16_02935"/>
<evidence type="ECO:0000259" key="3">
    <source>
        <dbReference type="PROSITE" id="PS51186"/>
    </source>
</evidence>
<evidence type="ECO:0000313" key="5">
    <source>
        <dbReference type="Proteomes" id="UP000190188"/>
    </source>
</evidence>
<keyword evidence="1" id="KW-0808">Transferase</keyword>
<dbReference type="PANTHER" id="PTHR43420:SF44">
    <property type="entry name" value="ACETYLTRANSFERASE YPEA"/>
    <property type="match status" value="1"/>
</dbReference>
<evidence type="ECO:0000313" key="4">
    <source>
        <dbReference type="EMBL" id="OPA81287.1"/>
    </source>
</evidence>
<dbReference type="OrthoDB" id="9805924at2"/>
<dbReference type="InterPro" id="IPR000182">
    <property type="entry name" value="GNAT_dom"/>
</dbReference>